<feature type="compositionally biased region" description="Basic and acidic residues" evidence="1">
    <location>
        <begin position="46"/>
        <end position="57"/>
    </location>
</feature>
<proteinExistence type="predicted"/>
<name>A0AAD8BE04_BIOPF</name>
<reference evidence="2" key="2">
    <citation type="submission" date="2023-04" db="EMBL/GenBank/DDBJ databases">
        <authorList>
            <person name="Bu L."/>
            <person name="Lu L."/>
            <person name="Laidemitt M.R."/>
            <person name="Zhang S.M."/>
            <person name="Mutuku M."/>
            <person name="Mkoji G."/>
            <person name="Steinauer M."/>
            <person name="Loker E.S."/>
        </authorList>
    </citation>
    <scope>NUCLEOTIDE SEQUENCE</scope>
    <source>
        <strain evidence="2">KasaAsao</strain>
        <tissue evidence="2">Whole Snail</tissue>
    </source>
</reference>
<keyword evidence="3" id="KW-1185">Reference proteome</keyword>
<feature type="region of interest" description="Disordered" evidence="1">
    <location>
        <begin position="1"/>
        <end position="79"/>
    </location>
</feature>
<gene>
    <name evidence="2" type="ORF">Bpfe_018875</name>
</gene>
<feature type="compositionally biased region" description="Polar residues" evidence="1">
    <location>
        <begin position="27"/>
        <end position="42"/>
    </location>
</feature>
<evidence type="ECO:0000313" key="3">
    <source>
        <dbReference type="Proteomes" id="UP001233172"/>
    </source>
</evidence>
<dbReference type="Proteomes" id="UP001233172">
    <property type="component" value="Unassembled WGS sequence"/>
</dbReference>
<dbReference type="EMBL" id="JASAOG010000101">
    <property type="protein sequence ID" value="KAK0051660.1"/>
    <property type="molecule type" value="Genomic_DNA"/>
</dbReference>
<sequence length="79" mass="9120">MSSSYSNTKYFTQHNPNKRNSQREKTTTTPSSSSFVKNQPVQFRSIKLDEAKKEFKEMSPSLKHRSQTCRRAHLAGTEP</sequence>
<feature type="compositionally biased region" description="Polar residues" evidence="1">
    <location>
        <begin position="1"/>
        <end position="19"/>
    </location>
</feature>
<comment type="caution">
    <text evidence="2">The sequence shown here is derived from an EMBL/GenBank/DDBJ whole genome shotgun (WGS) entry which is preliminary data.</text>
</comment>
<organism evidence="2 3">
    <name type="scientific">Biomphalaria pfeifferi</name>
    <name type="common">Bloodfluke planorb</name>
    <name type="synonym">Freshwater snail</name>
    <dbReference type="NCBI Taxonomy" id="112525"/>
    <lineage>
        <taxon>Eukaryota</taxon>
        <taxon>Metazoa</taxon>
        <taxon>Spiralia</taxon>
        <taxon>Lophotrochozoa</taxon>
        <taxon>Mollusca</taxon>
        <taxon>Gastropoda</taxon>
        <taxon>Heterobranchia</taxon>
        <taxon>Euthyneura</taxon>
        <taxon>Panpulmonata</taxon>
        <taxon>Hygrophila</taxon>
        <taxon>Lymnaeoidea</taxon>
        <taxon>Planorbidae</taxon>
        <taxon>Biomphalaria</taxon>
    </lineage>
</organism>
<feature type="compositionally biased region" description="Basic residues" evidence="1">
    <location>
        <begin position="62"/>
        <end position="73"/>
    </location>
</feature>
<evidence type="ECO:0000313" key="2">
    <source>
        <dbReference type="EMBL" id="KAK0051660.1"/>
    </source>
</evidence>
<protein>
    <submittedName>
        <fullName evidence="2">Uncharacterized protein</fullName>
    </submittedName>
</protein>
<dbReference type="AlphaFoldDB" id="A0AAD8BE04"/>
<reference evidence="2" key="1">
    <citation type="journal article" date="2023" name="PLoS Negl. Trop. Dis.">
        <title>A genome sequence for Biomphalaria pfeifferi, the major vector snail for the human-infecting parasite Schistosoma mansoni.</title>
        <authorList>
            <person name="Bu L."/>
            <person name="Lu L."/>
            <person name="Laidemitt M.R."/>
            <person name="Zhang S.M."/>
            <person name="Mutuku M."/>
            <person name="Mkoji G."/>
            <person name="Steinauer M."/>
            <person name="Loker E.S."/>
        </authorList>
    </citation>
    <scope>NUCLEOTIDE SEQUENCE</scope>
    <source>
        <strain evidence="2">KasaAsao</strain>
    </source>
</reference>
<accession>A0AAD8BE04</accession>
<evidence type="ECO:0000256" key="1">
    <source>
        <dbReference type="SAM" id="MobiDB-lite"/>
    </source>
</evidence>